<dbReference type="RefSeq" id="WP_345401351.1">
    <property type="nucleotide sequence ID" value="NZ_BAABHG010000012.1"/>
</dbReference>
<dbReference type="EMBL" id="JBHUKU010000015">
    <property type="protein sequence ID" value="MFD2462213.1"/>
    <property type="molecule type" value="Genomic_DNA"/>
</dbReference>
<organism evidence="2 3">
    <name type="scientific">Amycolatopsis samaneae</name>
    <dbReference type="NCBI Taxonomy" id="664691"/>
    <lineage>
        <taxon>Bacteria</taxon>
        <taxon>Bacillati</taxon>
        <taxon>Actinomycetota</taxon>
        <taxon>Actinomycetes</taxon>
        <taxon>Pseudonocardiales</taxon>
        <taxon>Pseudonocardiaceae</taxon>
        <taxon>Amycolatopsis</taxon>
    </lineage>
</organism>
<evidence type="ECO:0000313" key="2">
    <source>
        <dbReference type="EMBL" id="MFD2462213.1"/>
    </source>
</evidence>
<sequence length="84" mass="9065">MTQPPNGAPRYRLLTGPDDAQFCRRVSEALDAGYLLHGSPAATHDGNQVIVAQAVVWLTAEAAPVETAVAHEIEAIEDELRRSE</sequence>
<proteinExistence type="predicted"/>
<dbReference type="InterPro" id="IPR013619">
    <property type="entry name" value="DUF1737"/>
</dbReference>
<feature type="domain" description="DUF1737" evidence="1">
    <location>
        <begin position="10"/>
        <end position="56"/>
    </location>
</feature>
<protein>
    <submittedName>
        <fullName evidence="2">DUF1737 domain-containing protein</fullName>
    </submittedName>
</protein>
<dbReference type="Pfam" id="PF08410">
    <property type="entry name" value="DUF1737"/>
    <property type="match status" value="1"/>
</dbReference>
<comment type="caution">
    <text evidence="2">The sequence shown here is derived from an EMBL/GenBank/DDBJ whole genome shotgun (WGS) entry which is preliminary data.</text>
</comment>
<gene>
    <name evidence="2" type="ORF">ACFSYJ_26650</name>
</gene>
<evidence type="ECO:0000313" key="3">
    <source>
        <dbReference type="Proteomes" id="UP001597419"/>
    </source>
</evidence>
<evidence type="ECO:0000259" key="1">
    <source>
        <dbReference type="Pfam" id="PF08410"/>
    </source>
</evidence>
<dbReference type="Proteomes" id="UP001597419">
    <property type="component" value="Unassembled WGS sequence"/>
</dbReference>
<reference evidence="3" key="1">
    <citation type="journal article" date="2019" name="Int. J. Syst. Evol. Microbiol.">
        <title>The Global Catalogue of Microorganisms (GCM) 10K type strain sequencing project: providing services to taxonomists for standard genome sequencing and annotation.</title>
        <authorList>
            <consortium name="The Broad Institute Genomics Platform"/>
            <consortium name="The Broad Institute Genome Sequencing Center for Infectious Disease"/>
            <person name="Wu L."/>
            <person name="Ma J."/>
        </authorList>
    </citation>
    <scope>NUCLEOTIDE SEQUENCE [LARGE SCALE GENOMIC DNA]</scope>
    <source>
        <strain evidence="3">CGMCC 4.7643</strain>
    </source>
</reference>
<accession>A0ABW5GMZ3</accession>
<name>A0ABW5GMZ3_9PSEU</name>
<keyword evidence="3" id="KW-1185">Reference proteome</keyword>